<evidence type="ECO:0000259" key="5">
    <source>
        <dbReference type="PROSITE" id="PS51656"/>
    </source>
</evidence>
<keyword evidence="1" id="KW-0004">4Fe-4S</keyword>
<protein>
    <submittedName>
        <fullName evidence="6">Molybdopterin-guanine dinucleotide biosynthesis protein B</fullName>
    </submittedName>
</protein>
<evidence type="ECO:0000256" key="2">
    <source>
        <dbReference type="ARBA" id="ARBA00022723"/>
    </source>
</evidence>
<dbReference type="OrthoDB" id="9786803at2"/>
<dbReference type="Pfam" id="PF03205">
    <property type="entry name" value="MobB"/>
    <property type="match status" value="2"/>
</dbReference>
<keyword evidence="4" id="KW-0411">Iron-sulfur</keyword>
<evidence type="ECO:0000313" key="6">
    <source>
        <dbReference type="EMBL" id="SEM55004.1"/>
    </source>
</evidence>
<evidence type="ECO:0000313" key="7">
    <source>
        <dbReference type="Proteomes" id="UP000199158"/>
    </source>
</evidence>
<dbReference type="STRING" id="474960.SAMN05216180_0522"/>
<dbReference type="AlphaFoldDB" id="A0A1H7ZAI0"/>
<dbReference type="Gene3D" id="1.10.15.40">
    <property type="entry name" value="Electron transport complex subunit B, putative Fe-S cluster"/>
    <property type="match status" value="1"/>
</dbReference>
<keyword evidence="3" id="KW-0408">Iron</keyword>
<feature type="domain" description="4Fe-4S" evidence="5">
    <location>
        <begin position="170"/>
        <end position="232"/>
    </location>
</feature>
<proteinExistence type="predicted"/>
<sequence length="270" mass="29857">MKILTVVGISNSGKTTVVEGLIKELKARGYSVGSVKSISCGSRCHLLVNGKCKCSAGRDHRFTIDTDMKNSARHRLAGSAQITTWAESETAVMYQRELSYKELVDLYDYDYLIFEGDYYNHAPRIVTASTAESAKERITDMTFAVCGRIGEQMVELDGLPVINPVSDINALADLVEEKVFPMLPEIDNLNCRLCGSTCKELGVKILRGHASVNDCKLIKQSTLLSYNNNRVDISDTQQKKLVAAINRVLEENNLLPSNVPIEINITTDGY</sequence>
<dbReference type="EMBL" id="FOCG01000001">
    <property type="protein sequence ID" value="SEM55004.1"/>
    <property type="molecule type" value="Genomic_DNA"/>
</dbReference>
<dbReference type="GO" id="GO:0005525">
    <property type="term" value="F:GTP binding"/>
    <property type="evidence" value="ECO:0007669"/>
    <property type="project" value="InterPro"/>
</dbReference>
<dbReference type="InterPro" id="IPR007202">
    <property type="entry name" value="4Fe-4S_dom"/>
</dbReference>
<dbReference type="Proteomes" id="UP000199158">
    <property type="component" value="Unassembled WGS sequence"/>
</dbReference>
<name>A0A1H7ZAI0_9FIRM</name>
<evidence type="ECO:0000256" key="4">
    <source>
        <dbReference type="ARBA" id="ARBA00023014"/>
    </source>
</evidence>
<dbReference type="SUPFAM" id="SSF52540">
    <property type="entry name" value="P-loop containing nucleoside triphosphate hydrolases"/>
    <property type="match status" value="1"/>
</dbReference>
<dbReference type="GO" id="GO:0006777">
    <property type="term" value="P:Mo-molybdopterin cofactor biosynthetic process"/>
    <property type="evidence" value="ECO:0007669"/>
    <property type="project" value="InterPro"/>
</dbReference>
<evidence type="ECO:0000256" key="3">
    <source>
        <dbReference type="ARBA" id="ARBA00023004"/>
    </source>
</evidence>
<dbReference type="GO" id="GO:0051539">
    <property type="term" value="F:4 iron, 4 sulfur cluster binding"/>
    <property type="evidence" value="ECO:0007669"/>
    <property type="project" value="UniProtKB-KW"/>
</dbReference>
<dbReference type="InterPro" id="IPR004435">
    <property type="entry name" value="MobB_dom"/>
</dbReference>
<keyword evidence="2" id="KW-0479">Metal-binding</keyword>
<gene>
    <name evidence="6" type="ORF">SAMN05216180_0522</name>
</gene>
<dbReference type="Pfam" id="PF04060">
    <property type="entry name" value="FeS"/>
    <property type="match status" value="1"/>
</dbReference>
<dbReference type="RefSeq" id="WP_092751341.1">
    <property type="nucleotide sequence ID" value="NZ_FOCG01000001.1"/>
</dbReference>
<dbReference type="PANTHER" id="PTHR40072">
    <property type="entry name" value="MOLYBDOPTERIN-GUANINE DINUCLEOTIDE BIOSYNTHESIS ADAPTER PROTEIN-RELATED"/>
    <property type="match status" value="1"/>
</dbReference>
<reference evidence="6 7" key="1">
    <citation type="submission" date="2016-10" db="EMBL/GenBank/DDBJ databases">
        <authorList>
            <person name="de Groot N.N."/>
        </authorList>
    </citation>
    <scope>NUCLEOTIDE SEQUENCE [LARGE SCALE GENOMIC DNA]</scope>
    <source>
        <strain evidence="6 7">CGMCC 1.5070</strain>
    </source>
</reference>
<organism evidence="6 7">
    <name type="scientific">Hydrogenoanaerobacterium saccharovorans</name>
    <dbReference type="NCBI Taxonomy" id="474960"/>
    <lineage>
        <taxon>Bacteria</taxon>
        <taxon>Bacillati</taxon>
        <taxon>Bacillota</taxon>
        <taxon>Clostridia</taxon>
        <taxon>Eubacteriales</taxon>
        <taxon>Oscillospiraceae</taxon>
        <taxon>Hydrogenoanaerobacterium</taxon>
    </lineage>
</organism>
<dbReference type="PANTHER" id="PTHR40072:SF1">
    <property type="entry name" value="MOLYBDOPTERIN-GUANINE DINUCLEOTIDE BIOSYNTHESIS ADAPTER PROTEIN"/>
    <property type="match status" value="1"/>
</dbReference>
<keyword evidence="7" id="KW-1185">Reference proteome</keyword>
<evidence type="ECO:0000256" key="1">
    <source>
        <dbReference type="ARBA" id="ARBA00022485"/>
    </source>
</evidence>
<dbReference type="InterPro" id="IPR052539">
    <property type="entry name" value="MGD_biosynthesis_adapter"/>
</dbReference>
<dbReference type="PROSITE" id="PS51656">
    <property type="entry name" value="4FE4S"/>
    <property type="match status" value="1"/>
</dbReference>
<dbReference type="GO" id="GO:0046872">
    <property type="term" value="F:metal ion binding"/>
    <property type="evidence" value="ECO:0007669"/>
    <property type="project" value="UniProtKB-KW"/>
</dbReference>
<dbReference type="InterPro" id="IPR027417">
    <property type="entry name" value="P-loop_NTPase"/>
</dbReference>
<accession>A0A1H7ZAI0</accession>
<dbReference type="Gene3D" id="3.40.50.300">
    <property type="entry name" value="P-loop containing nucleotide triphosphate hydrolases"/>
    <property type="match status" value="1"/>
</dbReference>